<name>A0A1G9RL13_9PROT</name>
<evidence type="ECO:0000256" key="2">
    <source>
        <dbReference type="ARBA" id="ARBA00012052"/>
    </source>
</evidence>
<dbReference type="GO" id="GO:0050515">
    <property type="term" value="F:4-(cytidine 5'-diphospho)-2-C-methyl-D-erythritol kinase activity"/>
    <property type="evidence" value="ECO:0007669"/>
    <property type="project" value="UniProtKB-UniRule"/>
</dbReference>
<dbReference type="NCBIfam" id="TIGR00154">
    <property type="entry name" value="ispE"/>
    <property type="match status" value="1"/>
</dbReference>
<evidence type="ECO:0000256" key="9">
    <source>
        <dbReference type="ARBA" id="ARBA00032554"/>
    </source>
</evidence>
<comment type="function">
    <text evidence="10">Catalyzes the phosphorylation of the position 2 hydroxy group of 4-diphosphocytidyl-2C-methyl-D-erythritol.</text>
</comment>
<feature type="active site" evidence="10">
    <location>
        <position position="13"/>
    </location>
</feature>
<dbReference type="HAMAP" id="MF_00061">
    <property type="entry name" value="IspE"/>
    <property type="match status" value="1"/>
</dbReference>
<dbReference type="InterPro" id="IPR036554">
    <property type="entry name" value="GHMP_kinase_C_sf"/>
</dbReference>
<dbReference type="GO" id="GO:0019288">
    <property type="term" value="P:isopentenyl diphosphate biosynthetic process, methylerythritol 4-phosphate pathway"/>
    <property type="evidence" value="ECO:0007669"/>
    <property type="project" value="UniProtKB-UniRule"/>
</dbReference>
<feature type="domain" description="GHMP kinase C-terminal" evidence="12">
    <location>
        <begin position="207"/>
        <end position="266"/>
    </location>
</feature>
<keyword evidence="4 10" id="KW-0808">Transferase</keyword>
<comment type="catalytic activity">
    <reaction evidence="10">
        <text>4-CDP-2-C-methyl-D-erythritol + ATP = 4-CDP-2-C-methyl-D-erythritol 2-phosphate + ADP + H(+)</text>
        <dbReference type="Rhea" id="RHEA:18437"/>
        <dbReference type="ChEBI" id="CHEBI:15378"/>
        <dbReference type="ChEBI" id="CHEBI:30616"/>
        <dbReference type="ChEBI" id="CHEBI:57823"/>
        <dbReference type="ChEBI" id="CHEBI:57919"/>
        <dbReference type="ChEBI" id="CHEBI:456216"/>
        <dbReference type="EC" id="2.7.1.148"/>
    </reaction>
</comment>
<dbReference type="InterPro" id="IPR013750">
    <property type="entry name" value="GHMP_kinase_C_dom"/>
</dbReference>
<dbReference type="Gene3D" id="3.30.70.890">
    <property type="entry name" value="GHMP kinase, C-terminal domain"/>
    <property type="match status" value="1"/>
</dbReference>
<accession>A0A1G9RL13</accession>
<dbReference type="PIRSF" id="PIRSF010376">
    <property type="entry name" value="IspE"/>
    <property type="match status" value="1"/>
</dbReference>
<dbReference type="GO" id="GO:0005524">
    <property type="term" value="F:ATP binding"/>
    <property type="evidence" value="ECO:0007669"/>
    <property type="project" value="UniProtKB-UniRule"/>
</dbReference>
<keyword evidence="8 10" id="KW-0414">Isoprene biosynthesis</keyword>
<gene>
    <name evidence="10" type="primary">ispE</name>
    <name evidence="13" type="ORF">SAMN04488568_10760</name>
</gene>
<dbReference type="RefSeq" id="WP_233342378.1">
    <property type="nucleotide sequence ID" value="NZ_FNHG01000007.1"/>
</dbReference>
<evidence type="ECO:0000256" key="3">
    <source>
        <dbReference type="ARBA" id="ARBA00017473"/>
    </source>
</evidence>
<evidence type="ECO:0000256" key="8">
    <source>
        <dbReference type="ARBA" id="ARBA00023229"/>
    </source>
</evidence>
<keyword evidence="6 10" id="KW-0418">Kinase</keyword>
<dbReference type="SUPFAM" id="SSF54211">
    <property type="entry name" value="Ribosomal protein S5 domain 2-like"/>
    <property type="match status" value="1"/>
</dbReference>
<feature type="domain" description="GHMP kinase N-terminal" evidence="11">
    <location>
        <begin position="70"/>
        <end position="147"/>
    </location>
</feature>
<dbReference type="NCBIfam" id="NF011202">
    <property type="entry name" value="PRK14608.1"/>
    <property type="match status" value="1"/>
</dbReference>
<dbReference type="InterPro" id="IPR006204">
    <property type="entry name" value="GHMP_kinase_N_dom"/>
</dbReference>
<evidence type="ECO:0000256" key="4">
    <source>
        <dbReference type="ARBA" id="ARBA00022679"/>
    </source>
</evidence>
<evidence type="ECO:0000313" key="14">
    <source>
        <dbReference type="Proteomes" id="UP000199759"/>
    </source>
</evidence>
<dbReference type="Gene3D" id="3.30.230.10">
    <property type="match status" value="1"/>
</dbReference>
<evidence type="ECO:0000256" key="6">
    <source>
        <dbReference type="ARBA" id="ARBA00022777"/>
    </source>
</evidence>
<dbReference type="UniPathway" id="UPA00056">
    <property type="reaction ID" value="UER00094"/>
</dbReference>
<comment type="similarity">
    <text evidence="1 10">Belongs to the GHMP kinase family. IspE subfamily.</text>
</comment>
<organism evidence="13 14">
    <name type="scientific">Maricaulis salignorans</name>
    <dbReference type="NCBI Taxonomy" id="144026"/>
    <lineage>
        <taxon>Bacteria</taxon>
        <taxon>Pseudomonadati</taxon>
        <taxon>Pseudomonadota</taxon>
        <taxon>Alphaproteobacteria</taxon>
        <taxon>Maricaulales</taxon>
        <taxon>Maricaulaceae</taxon>
        <taxon>Maricaulis</taxon>
    </lineage>
</organism>
<keyword evidence="5 10" id="KW-0547">Nucleotide-binding</keyword>
<dbReference type="STRING" id="144026.SAMN04488568_10760"/>
<comment type="pathway">
    <text evidence="10">Isoprenoid biosynthesis; isopentenyl diphosphate biosynthesis via DXP pathway; isopentenyl diphosphate from 1-deoxy-D-xylulose 5-phosphate: step 3/6.</text>
</comment>
<evidence type="ECO:0000256" key="10">
    <source>
        <dbReference type="HAMAP-Rule" id="MF_00061"/>
    </source>
</evidence>
<sequence length="290" mass="30166">MTGSDIVERAAAKVNLTLRVGRARADGYHPLDSLVLFADWGDAISVQAAPGLTLTMSGEASRALASEPSNLVLRAARALQVTAGLQTGAAIHLEKLIPVSAGLGGGSADAAATLRALNRLWRLDWPTEKLAQLALELGADVPACLYSRPLRMRGIGEWIEMLGDVPPLFAVIVNAGIPVSTADVFKAFDAGDPQPLIESAPDLDALPDWLAGEPNDLQSAAISVAPDIARTLELIAATGRPSLVRMSGSGASCFGLYNSLYEAMQAAGLLRAALPDWTIVPARLGEGGDA</sequence>
<dbReference type="Proteomes" id="UP000199759">
    <property type="component" value="Unassembled WGS sequence"/>
</dbReference>
<proteinExistence type="inferred from homology"/>
<evidence type="ECO:0000259" key="12">
    <source>
        <dbReference type="Pfam" id="PF08544"/>
    </source>
</evidence>
<keyword evidence="7 10" id="KW-0067">ATP-binding</keyword>
<dbReference type="InterPro" id="IPR014721">
    <property type="entry name" value="Ribsml_uS5_D2-typ_fold_subgr"/>
</dbReference>
<evidence type="ECO:0000256" key="5">
    <source>
        <dbReference type="ARBA" id="ARBA00022741"/>
    </source>
</evidence>
<evidence type="ECO:0000256" key="1">
    <source>
        <dbReference type="ARBA" id="ARBA00009684"/>
    </source>
</evidence>
<dbReference type="SUPFAM" id="SSF55060">
    <property type="entry name" value="GHMP Kinase, C-terminal domain"/>
    <property type="match status" value="1"/>
</dbReference>
<protein>
    <recommendedName>
        <fullName evidence="3 10">4-diphosphocytidyl-2-C-methyl-D-erythritol kinase</fullName>
        <shortName evidence="10">CMK</shortName>
        <ecNumber evidence="2 10">2.7.1.148</ecNumber>
    </recommendedName>
    <alternativeName>
        <fullName evidence="9 10">4-(cytidine-5'-diphospho)-2-C-methyl-D-erythritol kinase</fullName>
    </alternativeName>
</protein>
<evidence type="ECO:0000313" key="13">
    <source>
        <dbReference type="EMBL" id="SDM23750.1"/>
    </source>
</evidence>
<dbReference type="GO" id="GO:0016114">
    <property type="term" value="P:terpenoid biosynthetic process"/>
    <property type="evidence" value="ECO:0007669"/>
    <property type="project" value="UniProtKB-UniRule"/>
</dbReference>
<dbReference type="EMBL" id="FNHG01000007">
    <property type="protein sequence ID" value="SDM23750.1"/>
    <property type="molecule type" value="Genomic_DNA"/>
</dbReference>
<dbReference type="AlphaFoldDB" id="A0A1G9RL13"/>
<dbReference type="PANTHER" id="PTHR43527">
    <property type="entry name" value="4-DIPHOSPHOCYTIDYL-2-C-METHYL-D-ERYTHRITOL KINASE, CHLOROPLASTIC"/>
    <property type="match status" value="1"/>
</dbReference>
<dbReference type="InterPro" id="IPR020568">
    <property type="entry name" value="Ribosomal_Su5_D2-typ_SF"/>
</dbReference>
<evidence type="ECO:0000256" key="7">
    <source>
        <dbReference type="ARBA" id="ARBA00022840"/>
    </source>
</evidence>
<dbReference type="InterPro" id="IPR004424">
    <property type="entry name" value="IspE"/>
</dbReference>
<dbReference type="Pfam" id="PF00288">
    <property type="entry name" value="GHMP_kinases_N"/>
    <property type="match status" value="1"/>
</dbReference>
<reference evidence="13 14" key="1">
    <citation type="submission" date="2016-10" db="EMBL/GenBank/DDBJ databases">
        <authorList>
            <person name="de Groot N.N."/>
        </authorList>
    </citation>
    <scope>NUCLEOTIDE SEQUENCE [LARGE SCALE GENOMIC DNA]</scope>
    <source>
        <strain evidence="13 14">DSM 16077</strain>
    </source>
</reference>
<feature type="binding site" evidence="10">
    <location>
        <begin position="98"/>
        <end position="108"/>
    </location>
    <ligand>
        <name>ATP</name>
        <dbReference type="ChEBI" id="CHEBI:30616"/>
    </ligand>
</feature>
<evidence type="ECO:0000259" key="11">
    <source>
        <dbReference type="Pfam" id="PF00288"/>
    </source>
</evidence>
<feature type="active site" evidence="10">
    <location>
        <position position="140"/>
    </location>
</feature>
<dbReference type="EC" id="2.7.1.148" evidence="2 10"/>
<dbReference type="Pfam" id="PF08544">
    <property type="entry name" value="GHMP_kinases_C"/>
    <property type="match status" value="1"/>
</dbReference>
<dbReference type="PANTHER" id="PTHR43527:SF2">
    <property type="entry name" value="4-DIPHOSPHOCYTIDYL-2-C-METHYL-D-ERYTHRITOL KINASE, CHLOROPLASTIC"/>
    <property type="match status" value="1"/>
</dbReference>
<keyword evidence="14" id="KW-1185">Reference proteome</keyword>